<feature type="domain" description="HTH lysR-type" evidence="5">
    <location>
        <begin position="5"/>
        <end position="62"/>
    </location>
</feature>
<dbReference type="InterPro" id="IPR036388">
    <property type="entry name" value="WH-like_DNA-bd_sf"/>
</dbReference>
<comment type="similarity">
    <text evidence="1">Belongs to the LysR transcriptional regulatory family.</text>
</comment>
<dbReference type="PATRIC" id="fig|48936.3.peg.2651"/>
<dbReference type="Gene3D" id="3.40.190.10">
    <property type="entry name" value="Periplasmic binding protein-like II"/>
    <property type="match status" value="2"/>
</dbReference>
<evidence type="ECO:0000313" key="6">
    <source>
        <dbReference type="EMBL" id="KHS45624.1"/>
    </source>
</evidence>
<dbReference type="GO" id="GO:0003700">
    <property type="term" value="F:DNA-binding transcription factor activity"/>
    <property type="evidence" value="ECO:0007669"/>
    <property type="project" value="InterPro"/>
</dbReference>
<dbReference type="SUPFAM" id="SSF53850">
    <property type="entry name" value="Periplasmic binding protein-like II"/>
    <property type="match status" value="1"/>
</dbReference>
<comment type="caution">
    <text evidence="6">The sequence shown here is derived from an EMBL/GenBank/DDBJ whole genome shotgun (WGS) entry which is preliminary data.</text>
</comment>
<dbReference type="AlphaFoldDB" id="A0A0B8ZH56"/>
<dbReference type="EMBL" id="JRVC01000012">
    <property type="protein sequence ID" value="KHS45624.1"/>
    <property type="molecule type" value="Genomic_DNA"/>
</dbReference>
<dbReference type="RefSeq" id="WP_039335180.1">
    <property type="nucleotide sequence ID" value="NZ_JRVC01000012.1"/>
</dbReference>
<evidence type="ECO:0000256" key="4">
    <source>
        <dbReference type="ARBA" id="ARBA00023163"/>
    </source>
</evidence>
<dbReference type="PROSITE" id="PS50931">
    <property type="entry name" value="HTH_LYSR"/>
    <property type="match status" value="1"/>
</dbReference>
<dbReference type="PRINTS" id="PR00039">
    <property type="entry name" value="HTHLYSR"/>
</dbReference>
<dbReference type="PANTHER" id="PTHR30346:SF28">
    <property type="entry name" value="HTH-TYPE TRANSCRIPTIONAL REGULATOR CYNR"/>
    <property type="match status" value="1"/>
</dbReference>
<dbReference type="GO" id="GO:0003677">
    <property type="term" value="F:DNA binding"/>
    <property type="evidence" value="ECO:0007669"/>
    <property type="project" value="UniProtKB-KW"/>
</dbReference>
<sequence length="322" mass="35228">MQPDVDLKAIRCFLALAQELSFGRAAKRMNLTQPSLSAQIRKLEEQIGQRLFDRTTRAVQLSPVGTALLDQAGTFVAQADAFAAQLAAWRDRPDRRIVLGAPSYTFELPQHGALLSAIARELPDISLRVDNDFAYSLCEGLIKGTVDLAMVVAAVVPHDKYLADMARQQCGELEIPDGLPRLTLSREPIGLAIPQEHPLARFDVVPQAALSGSVIAMLAPLHGKSLYQPISTWLAAAGATGFLPPEAHAFALERYCREYRIPAISIAQFRPKDHGNVVYRPVAGLSILTELAVLRSSRQMRAASEMQLWKIAESLVPQAFAD</sequence>
<keyword evidence="2" id="KW-0805">Transcription regulation</keyword>
<dbReference type="Gene3D" id="1.10.10.10">
    <property type="entry name" value="Winged helix-like DNA-binding domain superfamily/Winged helix DNA-binding domain"/>
    <property type="match status" value="1"/>
</dbReference>
<dbReference type="InterPro" id="IPR005119">
    <property type="entry name" value="LysR_subst-bd"/>
</dbReference>
<evidence type="ECO:0000313" key="7">
    <source>
        <dbReference type="Proteomes" id="UP000031338"/>
    </source>
</evidence>
<keyword evidence="7" id="KW-1185">Reference proteome</keyword>
<accession>A0A0B8ZH56</accession>
<dbReference type="FunFam" id="1.10.10.10:FF:000001">
    <property type="entry name" value="LysR family transcriptional regulator"/>
    <property type="match status" value="1"/>
</dbReference>
<dbReference type="STRING" id="48936.NJ75_02643"/>
<evidence type="ECO:0000256" key="3">
    <source>
        <dbReference type="ARBA" id="ARBA00023125"/>
    </source>
</evidence>
<dbReference type="Pfam" id="PF03466">
    <property type="entry name" value="LysR_substrate"/>
    <property type="match status" value="1"/>
</dbReference>
<keyword evidence="3" id="KW-0238">DNA-binding</keyword>
<dbReference type="PANTHER" id="PTHR30346">
    <property type="entry name" value="TRANSCRIPTIONAL DUAL REGULATOR HCAR-RELATED"/>
    <property type="match status" value="1"/>
</dbReference>
<dbReference type="InterPro" id="IPR000847">
    <property type="entry name" value="LysR_HTH_N"/>
</dbReference>
<protein>
    <submittedName>
        <fullName evidence="6">LysR family transcriptional regulator</fullName>
    </submittedName>
</protein>
<dbReference type="Proteomes" id="UP000031338">
    <property type="component" value="Unassembled WGS sequence"/>
</dbReference>
<evidence type="ECO:0000259" key="5">
    <source>
        <dbReference type="PROSITE" id="PS50931"/>
    </source>
</evidence>
<dbReference type="Pfam" id="PF00126">
    <property type="entry name" value="HTH_1"/>
    <property type="match status" value="1"/>
</dbReference>
<dbReference type="GO" id="GO:0032993">
    <property type="term" value="C:protein-DNA complex"/>
    <property type="evidence" value="ECO:0007669"/>
    <property type="project" value="TreeGrafter"/>
</dbReference>
<reference evidence="6 7" key="1">
    <citation type="submission" date="2014-10" db="EMBL/GenBank/DDBJ databases">
        <title>Draft genome sequence of Novosphingobium subterraneum DSM 12447.</title>
        <authorList>
            <person name="Gan H.M."/>
            <person name="Gan H.Y."/>
            <person name="Savka M.A."/>
        </authorList>
    </citation>
    <scope>NUCLEOTIDE SEQUENCE [LARGE SCALE GENOMIC DNA]</scope>
    <source>
        <strain evidence="6 7">DSM 12447</strain>
    </source>
</reference>
<gene>
    <name evidence="6" type="ORF">NJ75_02643</name>
</gene>
<keyword evidence="4" id="KW-0804">Transcription</keyword>
<evidence type="ECO:0000256" key="1">
    <source>
        <dbReference type="ARBA" id="ARBA00009437"/>
    </source>
</evidence>
<dbReference type="InterPro" id="IPR036390">
    <property type="entry name" value="WH_DNA-bd_sf"/>
</dbReference>
<name>A0A0B8ZH56_9SPHN</name>
<proteinExistence type="inferred from homology"/>
<dbReference type="SUPFAM" id="SSF46785">
    <property type="entry name" value="Winged helix' DNA-binding domain"/>
    <property type="match status" value="1"/>
</dbReference>
<evidence type="ECO:0000256" key="2">
    <source>
        <dbReference type="ARBA" id="ARBA00023015"/>
    </source>
</evidence>
<organism evidence="6 7">
    <name type="scientific">Novosphingobium subterraneum</name>
    <dbReference type="NCBI Taxonomy" id="48936"/>
    <lineage>
        <taxon>Bacteria</taxon>
        <taxon>Pseudomonadati</taxon>
        <taxon>Pseudomonadota</taxon>
        <taxon>Alphaproteobacteria</taxon>
        <taxon>Sphingomonadales</taxon>
        <taxon>Sphingomonadaceae</taxon>
        <taxon>Novosphingobium</taxon>
    </lineage>
</organism>